<keyword evidence="3" id="KW-1185">Reference proteome</keyword>
<evidence type="ECO:0000313" key="3">
    <source>
        <dbReference type="Proteomes" id="UP000297245"/>
    </source>
</evidence>
<keyword evidence="1" id="KW-0732">Signal</keyword>
<accession>A0A4S8LJ96</accession>
<evidence type="ECO:0000313" key="2">
    <source>
        <dbReference type="EMBL" id="THU88990.1"/>
    </source>
</evidence>
<dbReference type="OrthoDB" id="192832at2759"/>
<dbReference type="Gene3D" id="2.60.120.200">
    <property type="match status" value="1"/>
</dbReference>
<reference evidence="2 3" key="1">
    <citation type="journal article" date="2019" name="Nat. Ecol. Evol.">
        <title>Megaphylogeny resolves global patterns of mushroom evolution.</title>
        <authorList>
            <person name="Varga T."/>
            <person name="Krizsan K."/>
            <person name="Foldi C."/>
            <person name="Dima B."/>
            <person name="Sanchez-Garcia M."/>
            <person name="Sanchez-Ramirez S."/>
            <person name="Szollosi G.J."/>
            <person name="Szarkandi J.G."/>
            <person name="Papp V."/>
            <person name="Albert L."/>
            <person name="Andreopoulos W."/>
            <person name="Angelini C."/>
            <person name="Antonin V."/>
            <person name="Barry K.W."/>
            <person name="Bougher N.L."/>
            <person name="Buchanan P."/>
            <person name="Buyck B."/>
            <person name="Bense V."/>
            <person name="Catcheside P."/>
            <person name="Chovatia M."/>
            <person name="Cooper J."/>
            <person name="Damon W."/>
            <person name="Desjardin D."/>
            <person name="Finy P."/>
            <person name="Geml J."/>
            <person name="Haridas S."/>
            <person name="Hughes K."/>
            <person name="Justo A."/>
            <person name="Karasinski D."/>
            <person name="Kautmanova I."/>
            <person name="Kiss B."/>
            <person name="Kocsube S."/>
            <person name="Kotiranta H."/>
            <person name="LaButti K.M."/>
            <person name="Lechner B.E."/>
            <person name="Liimatainen K."/>
            <person name="Lipzen A."/>
            <person name="Lukacs Z."/>
            <person name="Mihaltcheva S."/>
            <person name="Morgado L.N."/>
            <person name="Niskanen T."/>
            <person name="Noordeloos M.E."/>
            <person name="Ohm R.A."/>
            <person name="Ortiz-Santana B."/>
            <person name="Ovrebo C."/>
            <person name="Racz N."/>
            <person name="Riley R."/>
            <person name="Savchenko A."/>
            <person name="Shiryaev A."/>
            <person name="Soop K."/>
            <person name="Spirin V."/>
            <person name="Szebenyi C."/>
            <person name="Tomsovsky M."/>
            <person name="Tulloss R.E."/>
            <person name="Uehling J."/>
            <person name="Grigoriev I.V."/>
            <person name="Vagvolgyi C."/>
            <person name="Papp T."/>
            <person name="Martin F.M."/>
            <person name="Miettinen O."/>
            <person name="Hibbett D.S."/>
            <person name="Nagy L.G."/>
        </authorList>
    </citation>
    <scope>NUCLEOTIDE SEQUENCE [LARGE SCALE GENOMIC DNA]</scope>
    <source>
        <strain evidence="2 3">CBS 962.96</strain>
    </source>
</reference>
<name>A0A4S8LJ96_DENBC</name>
<organism evidence="2 3">
    <name type="scientific">Dendrothele bispora (strain CBS 962.96)</name>
    <dbReference type="NCBI Taxonomy" id="1314807"/>
    <lineage>
        <taxon>Eukaryota</taxon>
        <taxon>Fungi</taxon>
        <taxon>Dikarya</taxon>
        <taxon>Basidiomycota</taxon>
        <taxon>Agaricomycotina</taxon>
        <taxon>Agaricomycetes</taxon>
        <taxon>Agaricomycetidae</taxon>
        <taxon>Agaricales</taxon>
        <taxon>Agaricales incertae sedis</taxon>
        <taxon>Dendrothele</taxon>
    </lineage>
</organism>
<feature type="chain" id="PRO_5020362546" evidence="1">
    <location>
        <begin position="27"/>
        <end position="249"/>
    </location>
</feature>
<protein>
    <submittedName>
        <fullName evidence="2">Uncharacterized protein</fullName>
    </submittedName>
</protein>
<proteinExistence type="predicted"/>
<dbReference type="AlphaFoldDB" id="A0A4S8LJ96"/>
<gene>
    <name evidence="2" type="ORF">K435DRAFT_803102</name>
</gene>
<dbReference type="Proteomes" id="UP000297245">
    <property type="component" value="Unassembled WGS sequence"/>
</dbReference>
<sequence>MFTHFHDLPLFSILALLLLQTRHVVAASIDYPSFGDLFSSSSPSPQFKTRDDPAHDQNPSGSFFFWLPEDEYSEDTFLDKMSPGLILSLQSFPPKIHSNFELNPLFGGIRIYVNKSFALDNSLTYVQDESVFMKGNDTTLLADGEFRNSVRISSISQYNTGHSTFSTSTVHLGDVQSGQLGEPLVEVNGLFWGIQESSRASYGEDFNLQGGSVFAMKWDENGFRISSNDTPNPYKMGFTSKPLSNLGGW</sequence>
<dbReference type="EMBL" id="ML179387">
    <property type="protein sequence ID" value="THU88990.1"/>
    <property type="molecule type" value="Genomic_DNA"/>
</dbReference>
<feature type="signal peptide" evidence="1">
    <location>
        <begin position="1"/>
        <end position="26"/>
    </location>
</feature>
<evidence type="ECO:0000256" key="1">
    <source>
        <dbReference type="SAM" id="SignalP"/>
    </source>
</evidence>